<gene>
    <name evidence="1" type="ORF">I568_00041</name>
</gene>
<comment type="caution">
    <text evidence="1">The sequence shown here is derived from an EMBL/GenBank/DDBJ whole genome shotgun (WGS) entry which is preliminary data.</text>
</comment>
<dbReference type="Proteomes" id="UP000014113">
    <property type="component" value="Unassembled WGS sequence"/>
</dbReference>
<keyword evidence="2" id="KW-1185">Reference proteome</keyword>
<organism evidence="1 2">
    <name type="scientific">Enterococcus columbae DSM 7374 = ATCC 51263</name>
    <dbReference type="NCBI Taxonomy" id="1121865"/>
    <lineage>
        <taxon>Bacteria</taxon>
        <taxon>Bacillati</taxon>
        <taxon>Bacillota</taxon>
        <taxon>Bacilli</taxon>
        <taxon>Lactobacillales</taxon>
        <taxon>Enterococcaceae</taxon>
        <taxon>Enterococcus</taxon>
    </lineage>
</organism>
<evidence type="ECO:0000313" key="2">
    <source>
        <dbReference type="Proteomes" id="UP000014113"/>
    </source>
</evidence>
<accession>S1NFA6</accession>
<proteinExistence type="predicted"/>
<sequence>MSKIKRFIKRFCTRPLYTEGATVLIPLIQGAILLSEAINHAVNQ</sequence>
<reference evidence="1 2" key="1">
    <citation type="submission" date="2013-03" db="EMBL/GenBank/DDBJ databases">
        <title>The Genome Sequence of Enterococcus columbae ATCC_51263 (PacBio/Illumina hybrid assembly).</title>
        <authorList>
            <consortium name="The Broad Institute Genomics Platform"/>
            <consortium name="The Broad Institute Genome Sequencing Center for Infectious Disease"/>
            <person name="Earl A."/>
            <person name="Russ C."/>
            <person name="Gilmore M."/>
            <person name="Surin D."/>
            <person name="Walker B."/>
            <person name="Young S."/>
            <person name="Zeng Q."/>
            <person name="Gargeya S."/>
            <person name="Fitzgerald M."/>
            <person name="Haas B."/>
            <person name="Abouelleil A."/>
            <person name="Allen A.W."/>
            <person name="Alvarado L."/>
            <person name="Arachchi H.M."/>
            <person name="Berlin A.M."/>
            <person name="Chapman S.B."/>
            <person name="Gainer-Dewar J."/>
            <person name="Goldberg J."/>
            <person name="Griggs A."/>
            <person name="Gujja S."/>
            <person name="Hansen M."/>
            <person name="Howarth C."/>
            <person name="Imamovic A."/>
            <person name="Ireland A."/>
            <person name="Larimer J."/>
            <person name="McCowan C."/>
            <person name="Murphy C."/>
            <person name="Pearson M."/>
            <person name="Poon T.W."/>
            <person name="Priest M."/>
            <person name="Roberts A."/>
            <person name="Saif S."/>
            <person name="Shea T."/>
            <person name="Sisk P."/>
            <person name="Sykes S."/>
            <person name="Wortman J."/>
            <person name="Nusbaum C."/>
            <person name="Birren B."/>
        </authorList>
    </citation>
    <scope>NUCLEOTIDE SEQUENCE [LARGE SCALE GENOMIC DNA]</scope>
    <source>
        <strain evidence="1 2">ATCC 51263</strain>
    </source>
</reference>
<dbReference type="AlphaFoldDB" id="S1NFA6"/>
<dbReference type="STRING" id="1121865.OMW_02234"/>
<evidence type="ECO:0000313" key="1">
    <source>
        <dbReference type="EMBL" id="EOW87755.1"/>
    </source>
</evidence>
<name>S1NFA6_9ENTE</name>
<dbReference type="EMBL" id="ASWJ01000001">
    <property type="protein sequence ID" value="EOW87755.1"/>
    <property type="molecule type" value="Genomic_DNA"/>
</dbReference>
<protein>
    <submittedName>
        <fullName evidence="1">Uncharacterized protein</fullName>
    </submittedName>
</protein>